<dbReference type="NCBIfam" id="NF002939">
    <property type="entry name" value="PRK03598.1"/>
    <property type="match status" value="1"/>
</dbReference>
<evidence type="ECO:0000256" key="2">
    <source>
        <dbReference type="ARBA" id="ARBA00010602"/>
    </source>
</evidence>
<keyword evidence="7" id="KW-0472">Membrane</keyword>
<evidence type="ECO:0000256" key="6">
    <source>
        <dbReference type="SAM" id="Coils"/>
    </source>
</evidence>
<dbReference type="RefSeq" id="WP_126979765.1">
    <property type="nucleotide sequence ID" value="NZ_PQSP01000003.1"/>
</dbReference>
<name>A0A433SDD5_9BURK</name>
<evidence type="ECO:0000256" key="5">
    <source>
        <dbReference type="ARBA" id="ARBA00023054"/>
    </source>
</evidence>
<accession>A0A433SDD5</accession>
<keyword evidence="11" id="KW-1185">Reference proteome</keyword>
<keyword evidence="7" id="KW-0812">Transmembrane</keyword>
<evidence type="ECO:0000256" key="4">
    <source>
        <dbReference type="ARBA" id="ARBA00022764"/>
    </source>
</evidence>
<evidence type="ECO:0000313" key="11">
    <source>
        <dbReference type="Proteomes" id="UP000286947"/>
    </source>
</evidence>
<dbReference type="OrthoDB" id="9813967at2"/>
<dbReference type="GO" id="GO:0042597">
    <property type="term" value="C:periplasmic space"/>
    <property type="evidence" value="ECO:0007669"/>
    <property type="project" value="UniProtKB-SubCell"/>
</dbReference>
<comment type="caution">
    <text evidence="10">The sequence shown here is derived from an EMBL/GenBank/DDBJ whole genome shotgun (WGS) entry which is preliminary data.</text>
</comment>
<dbReference type="PANTHER" id="PTHR32347:SF29">
    <property type="entry name" value="UPF0194 MEMBRANE PROTEIN YBHG"/>
    <property type="match status" value="1"/>
</dbReference>
<keyword evidence="3" id="KW-0732">Signal</keyword>
<dbReference type="InterPro" id="IPR059052">
    <property type="entry name" value="HH_YbhG-like"/>
</dbReference>
<dbReference type="Gene3D" id="2.40.30.170">
    <property type="match status" value="1"/>
</dbReference>
<comment type="similarity">
    <text evidence="2">Belongs to the UPF0194 family.</text>
</comment>
<dbReference type="EMBL" id="PQSP01000003">
    <property type="protein sequence ID" value="RUS66753.1"/>
    <property type="molecule type" value="Genomic_DNA"/>
</dbReference>
<dbReference type="Gene3D" id="2.40.50.100">
    <property type="match status" value="1"/>
</dbReference>
<keyword evidence="5 6" id="KW-0175">Coiled coil</keyword>
<gene>
    <name evidence="10" type="primary">mdtN</name>
    <name evidence="10" type="ORF">CUZ56_01544</name>
</gene>
<evidence type="ECO:0000259" key="8">
    <source>
        <dbReference type="Pfam" id="PF25881"/>
    </source>
</evidence>
<dbReference type="InterPro" id="IPR050465">
    <property type="entry name" value="UPF0194_transport"/>
</dbReference>
<dbReference type="Gene3D" id="1.10.287.470">
    <property type="entry name" value="Helix hairpin bin"/>
    <property type="match status" value="2"/>
</dbReference>
<reference evidence="10 11" key="1">
    <citation type="submission" date="2018-01" db="EMBL/GenBank/DDBJ databases">
        <title>Saezia sanguinis gen. nov., sp. nov., in the order Burkholderiales isolated from human blood.</title>
        <authorList>
            <person name="Medina-Pascual M.J."/>
            <person name="Valdezate S."/>
            <person name="Monzon S."/>
            <person name="Cuesta I."/>
            <person name="Carrasco G."/>
            <person name="Villalon P."/>
            <person name="Saez-Nieto J.A."/>
        </authorList>
    </citation>
    <scope>NUCLEOTIDE SEQUENCE [LARGE SCALE GENOMIC DNA]</scope>
    <source>
        <strain evidence="10 11">CNM695-12</strain>
    </source>
</reference>
<evidence type="ECO:0000256" key="3">
    <source>
        <dbReference type="ARBA" id="ARBA00022729"/>
    </source>
</evidence>
<dbReference type="InterPro" id="IPR058792">
    <property type="entry name" value="Beta-barrel_RND_2"/>
</dbReference>
<dbReference type="Pfam" id="PF25954">
    <property type="entry name" value="Beta-barrel_RND_2"/>
    <property type="match status" value="1"/>
</dbReference>
<dbReference type="AlphaFoldDB" id="A0A433SDD5"/>
<protein>
    <submittedName>
        <fullName evidence="10">Multidrug resistance protein MdtN</fullName>
    </submittedName>
</protein>
<feature type="domain" description="CusB-like beta-barrel" evidence="9">
    <location>
        <begin position="243"/>
        <end position="331"/>
    </location>
</feature>
<evidence type="ECO:0000256" key="7">
    <source>
        <dbReference type="SAM" id="Phobius"/>
    </source>
</evidence>
<feature type="coiled-coil region" evidence="6">
    <location>
        <begin position="80"/>
        <end position="211"/>
    </location>
</feature>
<sequence length="334" mass="35712">MRKYRGVIIGLVAALVVVAVLVYVYRNDISPRHATLVLSGNVDIRQANLAFRVGGRVKEVLVDEGDVIGQPGQLLAVIDAEPLQNALDQAQANLTAAEANLALMTAGYRQEDIAQARAQLQTQQAQLVNAQKMLARQQQLAGTGAIPASTLDDARAARDQAAGQVEAARQNYEALSRGYRIEEVEQARAQAEQARAAVATARLQLEDAQLTAPSTGVIITRAVEVGSMVSAGTTAFTLSLNDPVWVRAYVEEPDLGRVAPGTAVVIYTDSPDGKTYEGVIGFVSPTAEFTPKQVQTQDLRTGLVYRIRVVVRNPDQGLRQGMPVTVKLAADASS</sequence>
<dbReference type="Proteomes" id="UP000286947">
    <property type="component" value="Unassembled WGS sequence"/>
</dbReference>
<evidence type="ECO:0000256" key="1">
    <source>
        <dbReference type="ARBA" id="ARBA00004418"/>
    </source>
</evidence>
<comment type="subcellular location">
    <subcellularLocation>
        <location evidence="1">Periplasm</location>
    </subcellularLocation>
</comment>
<dbReference type="Pfam" id="PF25881">
    <property type="entry name" value="HH_YBHG"/>
    <property type="match status" value="1"/>
</dbReference>
<keyword evidence="7" id="KW-1133">Transmembrane helix</keyword>
<feature type="domain" description="YbhG-like alpha-helical hairpin" evidence="8">
    <location>
        <begin position="78"/>
        <end position="207"/>
    </location>
</feature>
<evidence type="ECO:0000259" key="9">
    <source>
        <dbReference type="Pfam" id="PF25954"/>
    </source>
</evidence>
<proteinExistence type="inferred from homology"/>
<organism evidence="10 11">
    <name type="scientific">Saezia sanguinis</name>
    <dbReference type="NCBI Taxonomy" id="1965230"/>
    <lineage>
        <taxon>Bacteria</taxon>
        <taxon>Pseudomonadati</taxon>
        <taxon>Pseudomonadota</taxon>
        <taxon>Betaproteobacteria</taxon>
        <taxon>Burkholderiales</taxon>
        <taxon>Saeziaceae</taxon>
        <taxon>Saezia</taxon>
    </lineage>
</organism>
<keyword evidence="4" id="KW-0574">Periplasm</keyword>
<dbReference type="SUPFAM" id="SSF111369">
    <property type="entry name" value="HlyD-like secretion proteins"/>
    <property type="match status" value="3"/>
</dbReference>
<feature type="transmembrane region" description="Helical" evidence="7">
    <location>
        <begin position="7"/>
        <end position="25"/>
    </location>
</feature>
<evidence type="ECO:0000313" key="10">
    <source>
        <dbReference type="EMBL" id="RUS66753.1"/>
    </source>
</evidence>
<dbReference type="PANTHER" id="PTHR32347">
    <property type="entry name" value="EFFLUX SYSTEM COMPONENT YKNX-RELATED"/>
    <property type="match status" value="1"/>
</dbReference>